<dbReference type="InterPro" id="IPR045632">
    <property type="entry name" value="DUF6314"/>
</dbReference>
<evidence type="ECO:0000259" key="1">
    <source>
        <dbReference type="Pfam" id="PF19834"/>
    </source>
</evidence>
<dbReference type="Pfam" id="PF19834">
    <property type="entry name" value="DUF6314"/>
    <property type="match status" value="1"/>
</dbReference>
<dbReference type="Proteomes" id="UP000503339">
    <property type="component" value="Chromosome"/>
</dbReference>
<evidence type="ECO:0000313" key="3">
    <source>
        <dbReference type="Proteomes" id="UP000503339"/>
    </source>
</evidence>
<protein>
    <recommendedName>
        <fullName evidence="1">DUF6314 domain-containing protein</fullName>
    </recommendedName>
</protein>
<keyword evidence="3" id="KW-1185">Reference proteome</keyword>
<reference evidence="2 3" key="1">
    <citation type="submission" date="2018-10" db="EMBL/GenBank/DDBJ databases">
        <authorList>
            <person name="Perry B.J."/>
            <person name="Sullivan J.T."/>
            <person name="Murphy R.J.T."/>
            <person name="Ramsay J.P."/>
            <person name="Ronson C.W."/>
        </authorList>
    </citation>
    <scope>NUCLEOTIDE SEQUENCE [LARGE SCALE GENOMIC DNA]</scope>
    <source>
        <strain evidence="2 3">NZP2014</strain>
    </source>
</reference>
<gene>
    <name evidence="2" type="ORF">EB233_13430</name>
</gene>
<dbReference type="EMBL" id="CP033361">
    <property type="protein sequence ID" value="QKC76407.1"/>
    <property type="molecule type" value="Genomic_DNA"/>
</dbReference>
<dbReference type="AlphaFoldDB" id="A0A6M7UKP7"/>
<accession>A0A6M7UKP7</accession>
<name>A0A6M7UKP7_9HYPH</name>
<proteinExistence type="predicted"/>
<organism evidence="2 3">
    <name type="scientific">Mesorhizobium erdmanii</name>
    <dbReference type="NCBI Taxonomy" id="1777866"/>
    <lineage>
        <taxon>Bacteria</taxon>
        <taxon>Pseudomonadati</taxon>
        <taxon>Pseudomonadota</taxon>
        <taxon>Alphaproteobacteria</taxon>
        <taxon>Hyphomicrobiales</taxon>
        <taxon>Phyllobacteriaceae</taxon>
        <taxon>Mesorhizobium</taxon>
    </lineage>
</organism>
<dbReference type="KEGG" id="merd:EB233_13430"/>
<feature type="domain" description="DUF6314" evidence="1">
    <location>
        <begin position="23"/>
        <end position="146"/>
    </location>
</feature>
<evidence type="ECO:0000313" key="2">
    <source>
        <dbReference type="EMBL" id="QKC76407.1"/>
    </source>
</evidence>
<sequence length="152" mass="16926">MAFDERNVVDRAVQGGTAVAGRLVGDWKVRRTMIDFLAGATYRFSGEAVVTADAFTEHGTMRSGSREMSASRRYRLEPGEGAMRILHADGRDFIALGPEAAQTVRHLCGADLYVGRLFFRGPDEWAEAWRVKGPRKNYASLGRFWRANSTNP</sequence>